<comment type="caution">
    <text evidence="2">The sequence shown here is derived from an EMBL/GenBank/DDBJ whole genome shotgun (WGS) entry which is preliminary data.</text>
</comment>
<keyword evidence="1" id="KW-0472">Membrane</keyword>
<evidence type="ECO:0000256" key="1">
    <source>
        <dbReference type="SAM" id="Phobius"/>
    </source>
</evidence>
<keyword evidence="1" id="KW-0812">Transmembrane</keyword>
<proteinExistence type="predicted"/>
<keyword evidence="3" id="KW-1185">Reference proteome</keyword>
<accession>A0AAD5Q8N8</accession>
<reference evidence="2" key="1">
    <citation type="submission" date="2021-12" db="EMBL/GenBank/DDBJ databases">
        <title>Prjna785345.</title>
        <authorList>
            <person name="Rujirawat T."/>
            <person name="Krajaejun T."/>
        </authorList>
    </citation>
    <scope>NUCLEOTIDE SEQUENCE</scope>
    <source>
        <strain evidence="2">Pi057C3</strain>
    </source>
</reference>
<name>A0AAD5Q8N8_PYTIN</name>
<dbReference type="AlphaFoldDB" id="A0AAD5Q8N8"/>
<keyword evidence="1" id="KW-1133">Transmembrane helix</keyword>
<dbReference type="Proteomes" id="UP001209570">
    <property type="component" value="Unassembled WGS sequence"/>
</dbReference>
<dbReference type="EMBL" id="JAKCXM010000272">
    <property type="protein sequence ID" value="KAJ0396966.1"/>
    <property type="molecule type" value="Genomic_DNA"/>
</dbReference>
<feature type="transmembrane region" description="Helical" evidence="1">
    <location>
        <begin position="567"/>
        <end position="587"/>
    </location>
</feature>
<organism evidence="2 3">
    <name type="scientific">Pythium insidiosum</name>
    <name type="common">Pythiosis disease agent</name>
    <dbReference type="NCBI Taxonomy" id="114742"/>
    <lineage>
        <taxon>Eukaryota</taxon>
        <taxon>Sar</taxon>
        <taxon>Stramenopiles</taxon>
        <taxon>Oomycota</taxon>
        <taxon>Peronosporomycetes</taxon>
        <taxon>Pythiales</taxon>
        <taxon>Pythiaceae</taxon>
        <taxon>Pythium</taxon>
    </lineage>
</organism>
<protein>
    <recommendedName>
        <fullName evidence="4">Transmembrane protein</fullName>
    </recommendedName>
</protein>
<sequence>MATTPLLQWTPFQESELKGAEIASIAVPLCHTDLCSDANVSSATLELRVLRCLSPARDNGSTPTLFAVSDMSLDANDNGVVKTWCSEKREANAAFYALETRLARLSTEWSPTPDNGLPRPLSIDALQFFEQRLGVGRLEALSITAAALDLARVLPLVLAADTKAYVLGYASGTRVVQRFLQLESARELRDRVVQGYVLAAPMAMALRDRDTRFAAVADRWLTQCSTKGKCMSQRPTAYTAAFDMLDGESEGTNCAHFIRQTLPRWLHERRASFALRFYLAALLAHPEIVNNARPVDVPGGIVDAISRCDDRDFMALTRWLAETTAAVGVDRLMFKADSSAVHHFVQLTELWPQPSPTQNELDKLVASTRVTDGFLAAQLTPHCELLPSENATACADARPHVAGVESHVRPRLRSISYKRPSLRLDAPMDLGAQTNVLVLADPGHFGADAQYADELYRSRLAPQPPLRSKVNNIVIIRSRLDRAWPLFRARDAAAVSHFIRMDARALRGVWDIDRMEFLDKNERWTQDKLESAATSLTRMPIDDSGNDAAAAWSGLYPQRYPLSTAQLVVLVVAIAISLVLIEMALTIRHNRRVRQRAAREQAEEEQPLATAARQRS</sequence>
<gene>
    <name evidence="2" type="ORF">P43SY_008628</name>
</gene>
<evidence type="ECO:0008006" key="4">
    <source>
        <dbReference type="Google" id="ProtNLM"/>
    </source>
</evidence>
<evidence type="ECO:0000313" key="3">
    <source>
        <dbReference type="Proteomes" id="UP001209570"/>
    </source>
</evidence>
<evidence type="ECO:0000313" key="2">
    <source>
        <dbReference type="EMBL" id="KAJ0396966.1"/>
    </source>
</evidence>